<dbReference type="EMBL" id="MUPB01000133">
    <property type="protein sequence ID" value="OOQ16663.1"/>
    <property type="molecule type" value="Genomic_DNA"/>
</dbReference>
<organism evidence="1 2">
    <name type="scientific">Helicobacter pylori</name>
    <name type="common">Campylobacter pylori</name>
    <dbReference type="NCBI Taxonomy" id="210"/>
    <lineage>
        <taxon>Bacteria</taxon>
        <taxon>Pseudomonadati</taxon>
        <taxon>Campylobacterota</taxon>
        <taxon>Epsilonproteobacteria</taxon>
        <taxon>Campylobacterales</taxon>
        <taxon>Helicobacteraceae</taxon>
        <taxon>Helicobacter</taxon>
    </lineage>
</organism>
<gene>
    <name evidence="1" type="ORF">B0X56_04930</name>
</gene>
<sequence length="35" mass="4005">MPENSKLQPAKLGKNFDPVDHSNRNFFFSLILSVL</sequence>
<feature type="non-terminal residue" evidence="1">
    <location>
        <position position="35"/>
    </location>
</feature>
<dbReference type="Proteomes" id="UP000318633">
    <property type="component" value="Unassembled WGS sequence"/>
</dbReference>
<evidence type="ECO:0000313" key="2">
    <source>
        <dbReference type="Proteomes" id="UP000318633"/>
    </source>
</evidence>
<reference evidence="1 2" key="1">
    <citation type="journal article" date="2017" name="Front. Cell. Infect. Microbiol.">
        <title>Whole Genome Sequence and Phylogenetic Analysis Show Helicobacter pylori Strains from Latin America Have Followed a Unique Evolution Pathway.</title>
        <authorList>
            <person name="Munoz-Ramirez Z.Y."/>
            <person name="Mendez-Tenorio A."/>
            <person name="Kato I."/>
            <person name="Bravo M.M."/>
            <person name="Rizzato C."/>
            <person name="Thorell K."/>
            <person name="Torres R.C."/>
            <person name="Aviles-Jimenez F."/>
            <person name="Camorlinga M."/>
            <person name="Canzian F."/>
            <person name="Torres J."/>
        </authorList>
    </citation>
    <scope>NUCLEOTIDE SEQUENCE [LARGE SCALE GENOMIC DNA]</scope>
    <source>
        <strain evidence="1 2">CG22371</strain>
    </source>
</reference>
<accession>A0ABD6QWM8</accession>
<protein>
    <submittedName>
        <fullName evidence="1">Iron transporter</fullName>
    </submittedName>
</protein>
<dbReference type="AlphaFoldDB" id="A0ABD6QWM8"/>
<comment type="caution">
    <text evidence="1">The sequence shown here is derived from an EMBL/GenBank/DDBJ whole genome shotgun (WGS) entry which is preliminary data.</text>
</comment>
<proteinExistence type="predicted"/>
<evidence type="ECO:0000313" key="1">
    <source>
        <dbReference type="EMBL" id="OOQ16663.1"/>
    </source>
</evidence>
<name>A0ABD6QWM8_HELPX</name>